<protein>
    <submittedName>
        <fullName evidence="3">7TM GPCR serpentine receptor class x (Srx) domain-containing protein</fullName>
    </submittedName>
</protein>
<reference evidence="3" key="1">
    <citation type="submission" date="2022-11" db="UniProtKB">
        <authorList>
            <consortium name="WormBaseParasite"/>
        </authorList>
    </citation>
    <scope>IDENTIFICATION</scope>
</reference>
<evidence type="ECO:0000313" key="3">
    <source>
        <dbReference type="WBParaSite" id="nRc.2.0.1.t39701-RA"/>
    </source>
</evidence>
<evidence type="ECO:0000313" key="2">
    <source>
        <dbReference type="Proteomes" id="UP000887565"/>
    </source>
</evidence>
<keyword evidence="1" id="KW-0472">Membrane</keyword>
<accession>A0A915KLQ0</accession>
<feature type="transmembrane region" description="Helical" evidence="1">
    <location>
        <begin position="15"/>
        <end position="35"/>
    </location>
</feature>
<sequence>MCSLRFDRGFIAETVIIACLSVGALICNIVSLRAIRESGGALPVNVKTWLSNYGVAFTIRSVYFVSKSCYYVTIVAAATTTTSNFPVLGMNRLICIFHESFNLTTICVAQFSLMLVSFDRLSATLHKNKLRKLLSDQRTPCENEQKVFA</sequence>
<name>A0A915KLQ0_ROMCU</name>
<keyword evidence="2" id="KW-1185">Reference proteome</keyword>
<keyword evidence="1" id="KW-0812">Transmembrane</keyword>
<dbReference type="Proteomes" id="UP000887565">
    <property type="component" value="Unplaced"/>
</dbReference>
<dbReference type="WBParaSite" id="nRc.2.0.1.t39701-RA">
    <property type="protein sequence ID" value="nRc.2.0.1.t39701-RA"/>
    <property type="gene ID" value="nRc.2.0.1.g39701"/>
</dbReference>
<keyword evidence="1" id="KW-1133">Transmembrane helix</keyword>
<organism evidence="2 3">
    <name type="scientific">Romanomermis culicivorax</name>
    <name type="common">Nematode worm</name>
    <dbReference type="NCBI Taxonomy" id="13658"/>
    <lineage>
        <taxon>Eukaryota</taxon>
        <taxon>Metazoa</taxon>
        <taxon>Ecdysozoa</taxon>
        <taxon>Nematoda</taxon>
        <taxon>Enoplea</taxon>
        <taxon>Dorylaimia</taxon>
        <taxon>Mermithida</taxon>
        <taxon>Mermithoidea</taxon>
        <taxon>Mermithidae</taxon>
        <taxon>Romanomermis</taxon>
    </lineage>
</organism>
<proteinExistence type="predicted"/>
<evidence type="ECO:0000256" key="1">
    <source>
        <dbReference type="SAM" id="Phobius"/>
    </source>
</evidence>
<dbReference type="AlphaFoldDB" id="A0A915KLQ0"/>